<dbReference type="CDD" id="cd03443">
    <property type="entry name" value="PaaI_thioesterase"/>
    <property type="match status" value="1"/>
</dbReference>
<dbReference type="InterPro" id="IPR029069">
    <property type="entry name" value="HotDog_dom_sf"/>
</dbReference>
<evidence type="ECO:0000313" key="4">
    <source>
        <dbReference type="EMBL" id="PLB40940.1"/>
    </source>
</evidence>
<dbReference type="EMBL" id="KZ559122">
    <property type="protein sequence ID" value="PLB40940.1"/>
    <property type="molecule type" value="Genomic_DNA"/>
</dbReference>
<dbReference type="STRING" id="41067.A0A2I2FJZ3"/>
<keyword evidence="5" id="KW-1185">Reference proteome</keyword>
<evidence type="ECO:0000256" key="2">
    <source>
        <dbReference type="SAM" id="Phobius"/>
    </source>
</evidence>
<feature type="transmembrane region" description="Helical" evidence="2">
    <location>
        <begin position="152"/>
        <end position="176"/>
    </location>
</feature>
<dbReference type="RefSeq" id="XP_024674952.1">
    <property type="nucleotide sequence ID" value="XM_024814814.1"/>
</dbReference>
<evidence type="ECO:0000259" key="3">
    <source>
        <dbReference type="Pfam" id="PF03061"/>
    </source>
</evidence>
<dbReference type="PANTHER" id="PTHR21660">
    <property type="entry name" value="THIOESTERASE SUPERFAMILY MEMBER-RELATED"/>
    <property type="match status" value="1"/>
</dbReference>
<comment type="similarity">
    <text evidence="1">Belongs to the thioesterase PaaI family.</text>
</comment>
<dbReference type="GeneID" id="36521974"/>
<dbReference type="InterPro" id="IPR006683">
    <property type="entry name" value="Thioestr_dom"/>
</dbReference>
<evidence type="ECO:0000313" key="5">
    <source>
        <dbReference type="Proteomes" id="UP000234585"/>
    </source>
</evidence>
<dbReference type="Proteomes" id="UP000234585">
    <property type="component" value="Unassembled WGS sequence"/>
</dbReference>
<proteinExistence type="inferred from homology"/>
<dbReference type="AlphaFoldDB" id="A0A2I2FJZ3"/>
<keyword evidence="2" id="KW-0472">Membrane</keyword>
<feature type="domain" description="Thioesterase" evidence="3">
    <location>
        <begin position="84"/>
        <end position="148"/>
    </location>
</feature>
<reference evidence="4 5" key="1">
    <citation type="submission" date="2017-12" db="EMBL/GenBank/DDBJ databases">
        <authorList>
            <consortium name="DOE Joint Genome Institute"/>
            <person name="Haridas S."/>
            <person name="Kjaerbolling I."/>
            <person name="Vesth T.C."/>
            <person name="Frisvad J.C."/>
            <person name="Nybo J.L."/>
            <person name="Theobald S."/>
            <person name="Kuo A."/>
            <person name="Bowyer P."/>
            <person name="Matsuda Y."/>
            <person name="Mondo S."/>
            <person name="Lyhne E.K."/>
            <person name="Kogle M.E."/>
            <person name="Clum A."/>
            <person name="Lipzen A."/>
            <person name="Salamov A."/>
            <person name="Ngan C.Y."/>
            <person name="Daum C."/>
            <person name="Chiniquy J."/>
            <person name="Barry K."/>
            <person name="LaButti K."/>
            <person name="Simmons B.A."/>
            <person name="Magnuson J.K."/>
            <person name="Mortensen U.H."/>
            <person name="Larsen T.O."/>
            <person name="Grigoriev I.V."/>
            <person name="Baker S.E."/>
            <person name="Andersen M.R."/>
            <person name="Nordberg H.P."/>
            <person name="Cantor M.N."/>
            <person name="Hua S.X."/>
        </authorList>
    </citation>
    <scope>NUCLEOTIDE SEQUENCE [LARGE SCALE GENOMIC DNA]</scope>
    <source>
        <strain evidence="4 5">CBS 102.13</strain>
    </source>
</reference>
<dbReference type="InterPro" id="IPR039298">
    <property type="entry name" value="ACOT13"/>
</dbReference>
<evidence type="ECO:0000256" key="1">
    <source>
        <dbReference type="ARBA" id="ARBA00008324"/>
    </source>
</evidence>
<dbReference type="Gene3D" id="3.10.129.10">
    <property type="entry name" value="Hotdog Thioesterase"/>
    <property type="match status" value="1"/>
</dbReference>
<name>A0A2I2FJZ3_ASPCN</name>
<dbReference type="OrthoDB" id="2831072at2759"/>
<protein>
    <recommendedName>
        <fullName evidence="3">Thioesterase domain-containing protein</fullName>
    </recommendedName>
</protein>
<gene>
    <name evidence="4" type="ORF">BDW47DRAFT_115566</name>
</gene>
<dbReference type="GO" id="GO:0047617">
    <property type="term" value="F:fatty acyl-CoA hydrolase activity"/>
    <property type="evidence" value="ECO:0007669"/>
    <property type="project" value="InterPro"/>
</dbReference>
<dbReference type="Pfam" id="PF03061">
    <property type="entry name" value="4HBT"/>
    <property type="match status" value="1"/>
</dbReference>
<organism evidence="4 5">
    <name type="scientific">Aspergillus candidus</name>
    <dbReference type="NCBI Taxonomy" id="41067"/>
    <lineage>
        <taxon>Eukaryota</taxon>
        <taxon>Fungi</taxon>
        <taxon>Dikarya</taxon>
        <taxon>Ascomycota</taxon>
        <taxon>Pezizomycotina</taxon>
        <taxon>Eurotiomycetes</taxon>
        <taxon>Eurotiomycetidae</taxon>
        <taxon>Eurotiales</taxon>
        <taxon>Aspergillaceae</taxon>
        <taxon>Aspergillus</taxon>
        <taxon>Aspergillus subgen. Circumdati</taxon>
    </lineage>
</organism>
<dbReference type="PANTHER" id="PTHR21660:SF9">
    <property type="entry name" value="THIOESTERASE DOMAIN-CONTAINING PROTEIN"/>
    <property type="match status" value="1"/>
</dbReference>
<accession>A0A2I2FJZ3</accession>
<sequence length="185" mass="21049">MSHTRSKYTSEVLARPGLTFDTEIRDPKQRIQAYMDSYKQNPPSKSIDESLLRDHLELVDASASPQISASFRMRVSPEYCSRTGNMHGGLISLVFDLCTTMCAAPAARSDFWTFGGVSRTLNVTFLRSVRQGSWVRIHCELLHIGSRLCMNYFSFFLLFFCPLCPLGRLFALACWVRSWGTNFLI</sequence>
<dbReference type="SUPFAM" id="SSF54637">
    <property type="entry name" value="Thioesterase/thiol ester dehydrase-isomerase"/>
    <property type="match status" value="1"/>
</dbReference>
<keyword evidence="2" id="KW-0812">Transmembrane</keyword>
<keyword evidence="2" id="KW-1133">Transmembrane helix</keyword>